<feature type="compositionally biased region" description="Acidic residues" evidence="1">
    <location>
        <begin position="135"/>
        <end position="144"/>
    </location>
</feature>
<evidence type="ECO:0000313" key="3">
    <source>
        <dbReference type="WBParaSite" id="TREG1_43730.1"/>
    </source>
</evidence>
<evidence type="ECO:0000256" key="1">
    <source>
        <dbReference type="SAM" id="MobiDB-lite"/>
    </source>
</evidence>
<dbReference type="Proteomes" id="UP000050795">
    <property type="component" value="Unassembled WGS sequence"/>
</dbReference>
<proteinExistence type="predicted"/>
<feature type="region of interest" description="Disordered" evidence="1">
    <location>
        <begin position="176"/>
        <end position="196"/>
    </location>
</feature>
<dbReference type="AlphaFoldDB" id="A0AA85JUQ4"/>
<reference evidence="3" key="2">
    <citation type="submission" date="2023-11" db="UniProtKB">
        <authorList>
            <consortium name="WormBaseParasite"/>
        </authorList>
    </citation>
    <scope>IDENTIFICATION</scope>
</reference>
<protein>
    <submittedName>
        <fullName evidence="3">ABM domain-containing protein</fullName>
    </submittedName>
</protein>
<keyword evidence="2" id="KW-1185">Reference proteome</keyword>
<dbReference type="WBParaSite" id="TREG1_43730.1">
    <property type="protein sequence ID" value="TREG1_43730.1"/>
    <property type="gene ID" value="TREG1_43730"/>
</dbReference>
<reference evidence="2" key="1">
    <citation type="submission" date="2022-06" db="EMBL/GenBank/DDBJ databases">
        <authorList>
            <person name="Berger JAMES D."/>
            <person name="Berger JAMES D."/>
        </authorList>
    </citation>
    <scope>NUCLEOTIDE SEQUENCE [LARGE SCALE GENOMIC DNA]</scope>
</reference>
<accession>A0AA85JUQ4</accession>
<feature type="region of interest" description="Disordered" evidence="1">
    <location>
        <begin position="126"/>
        <end position="148"/>
    </location>
</feature>
<evidence type="ECO:0000313" key="2">
    <source>
        <dbReference type="Proteomes" id="UP000050795"/>
    </source>
</evidence>
<sequence>MVEIGFSEENKSEADSRRSINISGLNAKLPCETSEGRNTLASFLRELCGTVQSSYHEDIVELNFIQSGSILVEFYEWRRKNTQELMQALCSGHLDPEDLALVSGFMSGHISSDAVFPPCGAVHPSLCPQSTQDHDSEDEDDERGLDENSVLKYATEEVNVLKRVLELKRAGLWSADDSSCGTTESGIIDNSANILP</sequence>
<name>A0AA85JUQ4_TRIRE</name>
<organism evidence="2 3">
    <name type="scientific">Trichobilharzia regenti</name>
    <name type="common">Nasal bird schistosome</name>
    <dbReference type="NCBI Taxonomy" id="157069"/>
    <lineage>
        <taxon>Eukaryota</taxon>
        <taxon>Metazoa</taxon>
        <taxon>Spiralia</taxon>
        <taxon>Lophotrochozoa</taxon>
        <taxon>Platyhelminthes</taxon>
        <taxon>Trematoda</taxon>
        <taxon>Digenea</taxon>
        <taxon>Strigeidida</taxon>
        <taxon>Schistosomatoidea</taxon>
        <taxon>Schistosomatidae</taxon>
        <taxon>Trichobilharzia</taxon>
    </lineage>
</organism>